<dbReference type="EMBL" id="CP013344">
    <property type="protein sequence ID" value="AMU90832.1"/>
    <property type="molecule type" value="Genomic_DNA"/>
</dbReference>
<dbReference type="KEGG" id="smaz:LH19_16995"/>
<evidence type="ECO:0000313" key="2">
    <source>
        <dbReference type="EMBL" id="AMU90832.1"/>
    </source>
</evidence>
<name>A0AAC8Z3G6_SPHMC</name>
<keyword evidence="3" id="KW-1185">Reference proteome</keyword>
<keyword evidence="1" id="KW-1133">Transmembrane helix</keyword>
<keyword evidence="1" id="KW-0812">Transmembrane</keyword>
<sequence length="60" mass="6110">MKNFLKNFVRDESGASAAEYVLILAIVGSAIAASAVALGDSIGGAMDKAKATIDGYDYAP</sequence>
<dbReference type="AlphaFoldDB" id="A0AAC8Z3G6"/>
<reference evidence="2 3" key="2">
    <citation type="journal article" date="2016" name="Genome Announc.">
        <title>Complete Genome Sequence of Sphingopyxis macrogoltabida Strain 203N (NBRC 111659), a Polyethylene Glycol Degrader.</title>
        <authorList>
            <person name="Ohtsubo Y."/>
            <person name="Nonoyama S."/>
            <person name="Nagata Y."/>
            <person name="Numata M."/>
            <person name="Tsuchikane K."/>
            <person name="Hosoyama A."/>
            <person name="Yamazoe A."/>
            <person name="Tsuda M."/>
            <person name="Fujita N."/>
            <person name="Kawai F."/>
        </authorList>
    </citation>
    <scope>NUCLEOTIDE SEQUENCE [LARGE SCALE GENOMIC DNA]</scope>
    <source>
        <strain evidence="2 3">203N</strain>
    </source>
</reference>
<evidence type="ECO:0000256" key="1">
    <source>
        <dbReference type="SAM" id="Phobius"/>
    </source>
</evidence>
<evidence type="ECO:0000313" key="3">
    <source>
        <dbReference type="Proteomes" id="UP000076088"/>
    </source>
</evidence>
<evidence type="ECO:0008006" key="4">
    <source>
        <dbReference type="Google" id="ProtNLM"/>
    </source>
</evidence>
<accession>A0AAC8Z3G6</accession>
<feature type="transmembrane region" description="Helical" evidence="1">
    <location>
        <begin position="20"/>
        <end position="38"/>
    </location>
</feature>
<proteinExistence type="predicted"/>
<organism evidence="2 3">
    <name type="scientific">Sphingopyxis macrogoltabida</name>
    <name type="common">Sphingomonas macrogoltabidus</name>
    <dbReference type="NCBI Taxonomy" id="33050"/>
    <lineage>
        <taxon>Bacteria</taxon>
        <taxon>Pseudomonadati</taxon>
        <taxon>Pseudomonadota</taxon>
        <taxon>Alphaproteobacteria</taxon>
        <taxon>Sphingomonadales</taxon>
        <taxon>Sphingomonadaceae</taxon>
        <taxon>Sphingopyxis</taxon>
    </lineage>
</organism>
<protein>
    <recommendedName>
        <fullName evidence="4">Flp family type IVb pilin</fullName>
    </recommendedName>
</protein>
<reference evidence="3" key="1">
    <citation type="submission" date="2015-11" db="EMBL/GenBank/DDBJ databases">
        <title>Complete genome sequence of a polyethylene-glycol degrader Sphingopyxis macrogoltabida 203N (NBRC 111659).</title>
        <authorList>
            <person name="Yoshiyuki O."/>
            <person name="Shouta N."/>
            <person name="Nagata Y."/>
            <person name="Numata M."/>
            <person name="Tsuchikane K."/>
            <person name="Hosoyama A."/>
            <person name="Yamazoe A."/>
            <person name="Tsuda M."/>
            <person name="Fujita N."/>
            <person name="Kawai F."/>
        </authorList>
    </citation>
    <scope>NUCLEOTIDE SEQUENCE [LARGE SCALE GENOMIC DNA]</scope>
    <source>
        <strain evidence="3">203N</strain>
    </source>
</reference>
<dbReference type="Proteomes" id="UP000076088">
    <property type="component" value="Chromosome"/>
</dbReference>
<dbReference type="RefSeq" id="WP_054730359.1">
    <property type="nucleotide sequence ID" value="NZ_CP009429.1"/>
</dbReference>
<gene>
    <name evidence="2" type="ORF">ATM17_17565</name>
</gene>
<keyword evidence="1" id="KW-0472">Membrane</keyword>